<dbReference type="EMBL" id="UOGK01000665">
    <property type="protein sequence ID" value="VAX42245.1"/>
    <property type="molecule type" value="Genomic_DNA"/>
</dbReference>
<sequence length="268" mass="29244">MKVTPAVLLVLCVLGLLAPGAVAQEAINTDAALQPPPGTLIYRQQFRYRSLEAPHGPAEAEMLMLASNFIYGVSERLTLIAGVPLIYREVEPNNGMDDREDFGIGDINALAKFQFYKDNFGIGSTVKGGLLFGAQLPSGDNDFSSDSIDPILGAVGTYAKDRHGFSAAAQYQLNTGGEADELRYDLAYTFRLSPASYTEHDTTSLFGVLETNGLYETNGDNEVLIAPGIQYVTQNWTIEATLQLPISQQVDNRMQVRWAAGVLVRLRF</sequence>
<dbReference type="InterPro" id="IPR025737">
    <property type="entry name" value="FApF"/>
</dbReference>
<reference evidence="1" key="1">
    <citation type="submission" date="2018-06" db="EMBL/GenBank/DDBJ databases">
        <authorList>
            <person name="Zhirakovskaya E."/>
        </authorList>
    </citation>
    <scope>NUCLEOTIDE SEQUENCE</scope>
</reference>
<name>A0A3B1E6V1_9ZZZZ</name>
<dbReference type="AlphaFoldDB" id="A0A3B1E6V1"/>
<proteinExistence type="predicted"/>
<protein>
    <recommendedName>
        <fullName evidence="2">Transporter</fullName>
    </recommendedName>
</protein>
<organism evidence="1">
    <name type="scientific">hydrothermal vent metagenome</name>
    <dbReference type="NCBI Taxonomy" id="652676"/>
    <lineage>
        <taxon>unclassified sequences</taxon>
        <taxon>metagenomes</taxon>
        <taxon>ecological metagenomes</taxon>
    </lineage>
</organism>
<gene>
    <name evidence="1" type="ORF">MNBD_PLANCTO03-685</name>
</gene>
<accession>A0A3B1E6V1</accession>
<evidence type="ECO:0008006" key="2">
    <source>
        <dbReference type="Google" id="ProtNLM"/>
    </source>
</evidence>
<evidence type="ECO:0000313" key="1">
    <source>
        <dbReference type="EMBL" id="VAX42245.1"/>
    </source>
</evidence>
<dbReference type="Pfam" id="PF13557">
    <property type="entry name" value="Phenol_MetA_deg"/>
    <property type="match status" value="1"/>
</dbReference>